<dbReference type="AlphaFoldDB" id="A0A412NBZ6"/>
<dbReference type="InterPro" id="IPR023214">
    <property type="entry name" value="HAD_sf"/>
</dbReference>
<proteinExistence type="predicted"/>
<dbReference type="EMBL" id="QRWQ01000025">
    <property type="protein sequence ID" value="RGT35961.1"/>
    <property type="molecule type" value="Genomic_DNA"/>
</dbReference>
<dbReference type="SUPFAM" id="SSF56784">
    <property type="entry name" value="HAD-like"/>
    <property type="match status" value="1"/>
</dbReference>
<evidence type="ECO:0000313" key="1">
    <source>
        <dbReference type="EMBL" id="RGT35961.1"/>
    </source>
</evidence>
<dbReference type="Gene3D" id="3.40.50.1000">
    <property type="entry name" value="HAD superfamily/HAD-like"/>
    <property type="match status" value="1"/>
</dbReference>
<dbReference type="RefSeq" id="WP_118047440.1">
    <property type="nucleotide sequence ID" value="NZ_JADNIZ010000031.1"/>
</dbReference>
<evidence type="ECO:0000313" key="2">
    <source>
        <dbReference type="EMBL" id="RHG76400.1"/>
    </source>
</evidence>
<name>A0A412NBZ6_MEDGN</name>
<dbReference type="Proteomes" id="UP000283834">
    <property type="component" value="Unassembled WGS sequence"/>
</dbReference>
<dbReference type="Proteomes" id="UP000283981">
    <property type="component" value="Unassembled WGS sequence"/>
</dbReference>
<evidence type="ECO:0008006" key="5">
    <source>
        <dbReference type="Google" id="ProtNLM"/>
    </source>
</evidence>
<evidence type="ECO:0000313" key="3">
    <source>
        <dbReference type="Proteomes" id="UP000283834"/>
    </source>
</evidence>
<accession>A0A412NBZ6</accession>
<organism evidence="1 3">
    <name type="scientific">Mediterraneibacter gnavus</name>
    <name type="common">Ruminococcus gnavus</name>
    <dbReference type="NCBI Taxonomy" id="33038"/>
    <lineage>
        <taxon>Bacteria</taxon>
        <taxon>Bacillati</taxon>
        <taxon>Bacillota</taxon>
        <taxon>Clostridia</taxon>
        <taxon>Lachnospirales</taxon>
        <taxon>Lachnospiraceae</taxon>
        <taxon>Mediterraneibacter</taxon>
    </lineage>
</organism>
<evidence type="ECO:0000313" key="4">
    <source>
        <dbReference type="Proteomes" id="UP000283981"/>
    </source>
</evidence>
<comment type="caution">
    <text evidence="1">The sequence shown here is derived from an EMBL/GenBank/DDBJ whole genome shotgun (WGS) entry which is preliminary data.</text>
</comment>
<gene>
    <name evidence="2" type="ORF">DW243_19045</name>
    <name evidence="1" type="ORF">DWX36_15545</name>
</gene>
<protein>
    <recommendedName>
        <fullName evidence="5">Hydrolase</fullName>
    </recommendedName>
</protein>
<dbReference type="InterPro" id="IPR036412">
    <property type="entry name" value="HAD-like_sf"/>
</dbReference>
<dbReference type="EMBL" id="QRIS01000110">
    <property type="protein sequence ID" value="RHG76400.1"/>
    <property type="molecule type" value="Genomic_DNA"/>
</dbReference>
<reference evidence="3 4" key="1">
    <citation type="submission" date="2018-08" db="EMBL/GenBank/DDBJ databases">
        <title>A genome reference for cultivated species of the human gut microbiota.</title>
        <authorList>
            <person name="Zou Y."/>
            <person name="Xue W."/>
            <person name="Luo G."/>
        </authorList>
    </citation>
    <scope>NUCLEOTIDE SEQUENCE [LARGE SCALE GENOMIC DNA]</scope>
    <source>
        <strain evidence="1 3">AF19-16AC</strain>
        <strain evidence="2 4">AM21-18</strain>
    </source>
</reference>
<sequence length="133" mass="15857">MAEKYKKVYAVDFDGTLCRGTRFPKIGTPNFYLFEFLKEKQKEGDIIILWTCREKKLLEEAVEFCEKLGLRFDYINENTKENIEKYGNNTRKVFAHYYIDDKNMTINDLKVKEEGLDPVIWERACRISAEYMV</sequence>